<keyword evidence="2" id="KW-1185">Reference proteome</keyword>
<reference evidence="1" key="1">
    <citation type="submission" date="2023-03" db="EMBL/GenBank/DDBJ databases">
        <title>Andean soil-derived lignocellulolytic bacterial consortium as a source of novel taxa and putative plastic-active enzymes.</title>
        <authorList>
            <person name="Diaz-Garcia L."/>
            <person name="Chuvochina M."/>
            <person name="Feuerriegel G."/>
            <person name="Bunk B."/>
            <person name="Sproer C."/>
            <person name="Streit W.R."/>
            <person name="Rodriguez L.M."/>
            <person name="Overmann J."/>
            <person name="Jimenez D.J."/>
        </authorList>
    </citation>
    <scope>NUCLEOTIDE SEQUENCE</scope>
    <source>
        <strain evidence="1">MAG 2441</strain>
    </source>
</reference>
<protein>
    <submittedName>
        <fullName evidence="1">Uncharacterized protein</fullName>
    </submittedName>
</protein>
<dbReference type="Proteomes" id="UP001178662">
    <property type="component" value="Chromosome"/>
</dbReference>
<evidence type="ECO:0000313" key="1">
    <source>
        <dbReference type="EMBL" id="WEK55185.1"/>
    </source>
</evidence>
<proteinExistence type="predicted"/>
<accession>A0AA95EXA7</accession>
<organism evidence="1 2">
    <name type="scientific">Candidatus Cohnella colombiensis</name>
    <dbReference type="NCBI Taxonomy" id="3121368"/>
    <lineage>
        <taxon>Bacteria</taxon>
        <taxon>Bacillati</taxon>
        <taxon>Bacillota</taxon>
        <taxon>Bacilli</taxon>
        <taxon>Bacillales</taxon>
        <taxon>Paenibacillaceae</taxon>
        <taxon>Cohnella</taxon>
    </lineage>
</organism>
<dbReference type="EMBL" id="CP119317">
    <property type="protein sequence ID" value="WEK55185.1"/>
    <property type="molecule type" value="Genomic_DNA"/>
</dbReference>
<sequence>MAKLVFGILMTVIWWMIHALQIDEELALNKVFEAKRAINRAAHAAAQQVNQEELEQGRVLIQEEMAKALAIRYLMENLRLDDNLQPLPDSFLREAIEVKVFEIVNSDETFPYIYRNGTYDFEAIFEHPGVVMIVHVKYPRVFAVLSPIEWDLKGAAELVVPHV</sequence>
<evidence type="ECO:0000313" key="2">
    <source>
        <dbReference type="Proteomes" id="UP001178662"/>
    </source>
</evidence>
<dbReference type="AlphaFoldDB" id="A0AA95EXA7"/>
<name>A0AA95EXA7_9BACL</name>
<gene>
    <name evidence="1" type="ORF">P0Y55_03720</name>
</gene>